<name>A0A9D5A0R9_PEA</name>
<dbReference type="Gramene" id="Psat07G0517100-T1">
    <property type="protein sequence ID" value="KAI5389768.1"/>
    <property type="gene ID" value="KIW84_075171"/>
</dbReference>
<sequence length="164" mass="18821">MDNCISQAICASSMNDPIRESLTNTLESRDITEHGPSYWSSIGQSDPSVIETLLYRLYSKICLVIDIHVKPFQDYVNDGFPIYSAKAIRFRLGRARDPMEIDSNFVLHDEMAFSRLSIWTYTSPIFPMSQENKLQHFKLPEPVLCIRGFLLVELLGSVQEIEEK</sequence>
<reference evidence="1 2" key="1">
    <citation type="journal article" date="2022" name="Nat. Genet.">
        <title>Improved pea reference genome and pan-genome highlight genomic features and evolutionary characteristics.</title>
        <authorList>
            <person name="Yang T."/>
            <person name="Liu R."/>
            <person name="Luo Y."/>
            <person name="Hu S."/>
            <person name="Wang D."/>
            <person name="Wang C."/>
            <person name="Pandey M.K."/>
            <person name="Ge S."/>
            <person name="Xu Q."/>
            <person name="Li N."/>
            <person name="Li G."/>
            <person name="Huang Y."/>
            <person name="Saxena R.K."/>
            <person name="Ji Y."/>
            <person name="Li M."/>
            <person name="Yan X."/>
            <person name="He Y."/>
            <person name="Liu Y."/>
            <person name="Wang X."/>
            <person name="Xiang C."/>
            <person name="Varshney R.K."/>
            <person name="Ding H."/>
            <person name="Gao S."/>
            <person name="Zong X."/>
        </authorList>
    </citation>
    <scope>NUCLEOTIDE SEQUENCE [LARGE SCALE GENOMIC DNA]</scope>
    <source>
        <strain evidence="1 2">cv. Zhongwan 6</strain>
    </source>
</reference>
<organism evidence="1 2">
    <name type="scientific">Pisum sativum</name>
    <name type="common">Garden pea</name>
    <name type="synonym">Lathyrus oleraceus</name>
    <dbReference type="NCBI Taxonomy" id="3888"/>
    <lineage>
        <taxon>Eukaryota</taxon>
        <taxon>Viridiplantae</taxon>
        <taxon>Streptophyta</taxon>
        <taxon>Embryophyta</taxon>
        <taxon>Tracheophyta</taxon>
        <taxon>Spermatophyta</taxon>
        <taxon>Magnoliopsida</taxon>
        <taxon>eudicotyledons</taxon>
        <taxon>Gunneridae</taxon>
        <taxon>Pentapetalae</taxon>
        <taxon>rosids</taxon>
        <taxon>fabids</taxon>
        <taxon>Fabales</taxon>
        <taxon>Fabaceae</taxon>
        <taxon>Papilionoideae</taxon>
        <taxon>50 kb inversion clade</taxon>
        <taxon>NPAAA clade</taxon>
        <taxon>Hologalegina</taxon>
        <taxon>IRL clade</taxon>
        <taxon>Fabeae</taxon>
        <taxon>Lathyrus</taxon>
    </lineage>
</organism>
<keyword evidence="2" id="KW-1185">Reference proteome</keyword>
<dbReference type="InterPro" id="IPR055336">
    <property type="entry name" value="At4g00755-like"/>
</dbReference>
<gene>
    <name evidence="1" type="ORF">KIW84_075171</name>
</gene>
<evidence type="ECO:0000313" key="1">
    <source>
        <dbReference type="EMBL" id="KAI5389768.1"/>
    </source>
</evidence>
<dbReference type="Gramene" id="PSAT_LOCUS30264_t1">
    <property type="protein sequence ID" value="CAL5211863.1"/>
    <property type="gene ID" value="PSAT_LOCUS30264"/>
</dbReference>
<protein>
    <submittedName>
        <fullName evidence="1">Uncharacterized protein</fullName>
    </submittedName>
</protein>
<comment type="caution">
    <text evidence="1">The sequence shown here is derived from an EMBL/GenBank/DDBJ whole genome shotgun (WGS) entry which is preliminary data.</text>
</comment>
<proteinExistence type="predicted"/>
<evidence type="ECO:0000313" key="2">
    <source>
        <dbReference type="Proteomes" id="UP001058974"/>
    </source>
</evidence>
<dbReference type="EMBL" id="JAMSHJ010000007">
    <property type="protein sequence ID" value="KAI5389768.1"/>
    <property type="molecule type" value="Genomic_DNA"/>
</dbReference>
<dbReference type="PANTHER" id="PTHR39741:SF2">
    <property type="entry name" value="F-BOX DOMAIN-CONTAINING PROTEIN"/>
    <property type="match status" value="1"/>
</dbReference>
<dbReference type="PANTHER" id="PTHR39741">
    <property type="entry name" value="F-BOX DOMAIN CONTAINING PROTEIN, EXPRESSED"/>
    <property type="match status" value="1"/>
</dbReference>
<dbReference type="Proteomes" id="UP001058974">
    <property type="component" value="Chromosome 7"/>
</dbReference>
<accession>A0A9D5A0R9</accession>
<dbReference type="AlphaFoldDB" id="A0A9D5A0R9"/>